<dbReference type="EMBL" id="JADRCR010000008">
    <property type="protein sequence ID" value="MBK5145046.1"/>
    <property type="molecule type" value="Genomic_DNA"/>
</dbReference>
<reference evidence="2 3" key="1">
    <citation type="submission" date="2020-11" db="EMBL/GenBank/DDBJ databases">
        <title>Insectihabitans protaetiae gen. nov. sp. nov. and Insectihabitans allomyrinae sp. nov., isolated from larvae of Protaetia brevitarsis seulensis and Allomyrina dichotoma, respectively.</title>
        <authorList>
            <person name="Lee S.D."/>
            <person name="Byeon Y.-S."/>
            <person name="Kim S.-M."/>
            <person name="Yang H.L."/>
            <person name="Kim I.S."/>
        </authorList>
    </citation>
    <scope>NUCLEOTIDE SEQUENCE [LARGE SCALE GENOMIC DNA]</scope>
    <source>
        <strain evidence="2 3">BWR-B9</strain>
    </source>
</reference>
<evidence type="ECO:0000259" key="1">
    <source>
        <dbReference type="Pfam" id="PF00535"/>
    </source>
</evidence>
<gene>
    <name evidence="2" type="ORF">I2494_15215</name>
</gene>
<evidence type="ECO:0000313" key="2">
    <source>
        <dbReference type="EMBL" id="MBK5145046.1"/>
    </source>
</evidence>
<keyword evidence="3" id="KW-1185">Reference proteome</keyword>
<organism evidence="2 3">
    <name type="scientific">Limnobaculum allomyrinae</name>
    <dbReference type="NCBI Taxonomy" id="2791986"/>
    <lineage>
        <taxon>Bacteria</taxon>
        <taxon>Pseudomonadati</taxon>
        <taxon>Pseudomonadota</taxon>
        <taxon>Gammaproteobacteria</taxon>
        <taxon>Enterobacterales</taxon>
        <taxon>Budviciaceae</taxon>
        <taxon>Limnobaculum</taxon>
    </lineage>
</organism>
<feature type="domain" description="Glycosyltransferase 2-like" evidence="1">
    <location>
        <begin position="7"/>
        <end position="141"/>
    </location>
</feature>
<comment type="caution">
    <text evidence="2">The sequence shown here is derived from an EMBL/GenBank/DDBJ whole genome shotgun (WGS) entry which is preliminary data.</text>
</comment>
<dbReference type="Pfam" id="PF00535">
    <property type="entry name" value="Glycos_transf_2"/>
    <property type="match status" value="1"/>
</dbReference>
<dbReference type="InterPro" id="IPR001173">
    <property type="entry name" value="Glyco_trans_2-like"/>
</dbReference>
<name>A0ABS1ITH6_9GAMM</name>
<dbReference type="RefSeq" id="WP_218467720.1">
    <property type="nucleotide sequence ID" value="NZ_JADRCR010000008.1"/>
</dbReference>
<accession>A0ABS1ITH6</accession>
<sequence length="265" mass="30730">MIYYICVNFNNSLYTEKFIESVCLQGPNTHALIVDNSSNLNELDKVERICNNYKQDKVTLIKNKENIGYFGGLNIAIRQIDKESPIIIGNNDLFFDDNFTKILNNKKYPDDVMIIAPNVITKDGYNQNPHCRKRVSTIRKFLYEIYFKSYSAAKILTFGSKIVNYIRGGRNNSFDQDSGYIHMGIGACYILLPSFFKYFEELDDKVFLYGEEAILAGQLMKVGGKMYYDHDLIVHHEESATLSKVPSKTKYNYMKDSYPKYKKYL</sequence>
<dbReference type="Proteomes" id="UP001296921">
    <property type="component" value="Unassembled WGS sequence"/>
</dbReference>
<evidence type="ECO:0000313" key="3">
    <source>
        <dbReference type="Proteomes" id="UP001296921"/>
    </source>
</evidence>
<proteinExistence type="predicted"/>
<protein>
    <submittedName>
        <fullName evidence="2">Glycosyltransferase family 2 protein</fullName>
    </submittedName>
</protein>